<feature type="compositionally biased region" description="Basic and acidic residues" evidence="1">
    <location>
        <begin position="503"/>
        <end position="513"/>
    </location>
</feature>
<reference evidence="3" key="1">
    <citation type="submission" date="2025-08" db="UniProtKB">
        <authorList>
            <consortium name="RefSeq"/>
        </authorList>
    </citation>
    <scope>IDENTIFICATION</scope>
    <source>
        <tissue evidence="3">Muscle</tissue>
    </source>
</reference>
<dbReference type="Proteomes" id="UP000504628">
    <property type="component" value="Chromosome 5"/>
</dbReference>
<keyword evidence="2" id="KW-1185">Reference proteome</keyword>
<dbReference type="Pfam" id="PF14958">
    <property type="entry name" value="PAAT-like"/>
    <property type="match status" value="1"/>
</dbReference>
<dbReference type="AlphaFoldDB" id="A0A7E6DWL7"/>
<protein>
    <submittedName>
        <fullName evidence="3">ATPase PAAT</fullName>
    </submittedName>
</protein>
<feature type="region of interest" description="Disordered" evidence="1">
    <location>
        <begin position="313"/>
        <end position="358"/>
    </location>
</feature>
<feature type="region of interest" description="Disordered" evidence="1">
    <location>
        <begin position="486"/>
        <end position="513"/>
    </location>
</feature>
<name>A0A7E6DWL7_9CHIR</name>
<dbReference type="InterPro" id="IPR028043">
    <property type="entry name" value="PAAT-like"/>
</dbReference>
<dbReference type="InParanoid" id="A0A7E6DWL7"/>
<gene>
    <name evidence="3" type="primary">LOC114497030</name>
</gene>
<sequence length="513" mass="54293">MSAALGVVPGCCQCACSSSRRGLAENFEPRGKRRPGSRMRMRLYHTAYSSRRSERSRLLGLKPDELETATETEGGLWTHCPSLASSWDATGGALDQSLLVTGAGVGAPDSEWDELLAPPAPGQDPVILKRSPNSPGETPCFLYLRCDPEAGEEIVSVGVLSSARNMEVYVAEEYSGTSRGKTVPDALENSEHEKIILYKKYLKLESSTYARKIKLLSFGKKQCVLVSRVVVHVGPASARPAVRSPAVGAGVDLQRVQTIVRSVGSTLSPGAQQLMSMVSSQQQNCISIGEQLQSVLGKTAFSRVMGLQALSPSAAWDGSPSAPSPFRAGLTPGHVTGGPEAHTDRSAQPAAGGPVTDLRGCTAVPPNRSLPVGDLKNAVSSLLKKASDRSGAPSSELLPLLQSLCSHVNGLRAGQKAERPGAVSRPSDGIAAVAFGEQPVCSYLGKILTKSMDLLEKRLTDHIDQQVRALQEHIEGKITMLADLLQSPSSPPPPAGLPLRLCDSGERLSNGER</sequence>
<accession>A0A7E6DWL7</accession>
<proteinExistence type="predicted"/>
<dbReference type="GeneID" id="114497030"/>
<dbReference type="KEGG" id="pdic:114497030"/>
<dbReference type="FunCoup" id="A0A7E6DWL7">
    <property type="interactions" value="2338"/>
</dbReference>
<evidence type="ECO:0000256" key="1">
    <source>
        <dbReference type="SAM" id="MobiDB-lite"/>
    </source>
</evidence>
<evidence type="ECO:0000313" key="2">
    <source>
        <dbReference type="Proteomes" id="UP000504628"/>
    </source>
</evidence>
<evidence type="ECO:0000313" key="3">
    <source>
        <dbReference type="RefSeq" id="XP_035883424.1"/>
    </source>
</evidence>
<organism evidence="2 3">
    <name type="scientific">Phyllostomus discolor</name>
    <name type="common">pale spear-nosed bat</name>
    <dbReference type="NCBI Taxonomy" id="89673"/>
    <lineage>
        <taxon>Eukaryota</taxon>
        <taxon>Metazoa</taxon>
        <taxon>Chordata</taxon>
        <taxon>Craniata</taxon>
        <taxon>Vertebrata</taxon>
        <taxon>Euteleostomi</taxon>
        <taxon>Mammalia</taxon>
        <taxon>Eutheria</taxon>
        <taxon>Laurasiatheria</taxon>
        <taxon>Chiroptera</taxon>
        <taxon>Yangochiroptera</taxon>
        <taxon>Phyllostomidae</taxon>
        <taxon>Phyllostominae</taxon>
        <taxon>Phyllostomus</taxon>
    </lineage>
</organism>
<dbReference type="RefSeq" id="XP_035883424.1">
    <property type="nucleotide sequence ID" value="XM_036027531.1"/>
</dbReference>
<dbReference type="OrthoDB" id="5981473at2759"/>
<dbReference type="PANTHER" id="PTHR14787:SF1">
    <property type="entry name" value="ATPASE PAAT"/>
    <property type="match status" value="1"/>
</dbReference>
<dbReference type="PANTHER" id="PTHR14787">
    <property type="entry name" value="C10ORF188 FAMILY MEMBER"/>
    <property type="match status" value="1"/>
</dbReference>